<reference evidence="1 2" key="1">
    <citation type="submission" date="2020-04" db="EMBL/GenBank/DDBJ databases">
        <title>Vibrio sp. SM6, a novel species isolated from seawater.</title>
        <authorList>
            <person name="Wang X."/>
        </authorList>
    </citation>
    <scope>NUCLEOTIDE SEQUENCE [LARGE SCALE GENOMIC DNA]</scope>
    <source>
        <strain evidence="1 2">SM6</strain>
    </source>
</reference>
<dbReference type="AlphaFoldDB" id="A0A7X8YH65"/>
<sequence>MKIYIMRHGEAEQFADSDAERELTLRGREESRIMAEKCRENGIEMFDKVLVSPYIRAQQTWQELNQSLSAKEVQLSADITPYGDAEAVFDYLSALIELEKPQQLLLVSHLPLVGYLTAELVPSMAPLMFATSAIAAIEFDEKNKKGDLLWQWQP</sequence>
<dbReference type="InterPro" id="IPR013078">
    <property type="entry name" value="His_Pase_superF_clade-1"/>
</dbReference>
<keyword evidence="2" id="KW-1185">Reference proteome</keyword>
<dbReference type="Gene3D" id="3.40.50.1240">
    <property type="entry name" value="Phosphoglycerate mutase-like"/>
    <property type="match status" value="1"/>
</dbReference>
<dbReference type="SUPFAM" id="SSF53254">
    <property type="entry name" value="Phosphoglycerate mutase-like"/>
    <property type="match status" value="1"/>
</dbReference>
<dbReference type="CDD" id="cd07067">
    <property type="entry name" value="HP_PGM_like"/>
    <property type="match status" value="1"/>
</dbReference>
<evidence type="ECO:0000313" key="2">
    <source>
        <dbReference type="Proteomes" id="UP000535589"/>
    </source>
</evidence>
<dbReference type="Proteomes" id="UP000535589">
    <property type="component" value="Unassembled WGS sequence"/>
</dbReference>
<dbReference type="NCBIfam" id="TIGR00249">
    <property type="entry name" value="sixA"/>
    <property type="match status" value="1"/>
</dbReference>
<evidence type="ECO:0000313" key="1">
    <source>
        <dbReference type="EMBL" id="NLS13270.1"/>
    </source>
</evidence>
<accession>A0A7X8YH65</accession>
<dbReference type="SMART" id="SM00855">
    <property type="entry name" value="PGAM"/>
    <property type="match status" value="1"/>
</dbReference>
<dbReference type="GO" id="GO:0005737">
    <property type="term" value="C:cytoplasm"/>
    <property type="evidence" value="ECO:0007669"/>
    <property type="project" value="InterPro"/>
</dbReference>
<protein>
    <submittedName>
        <fullName evidence="1">Phosphohistidine phosphatase SixA</fullName>
    </submittedName>
</protein>
<dbReference type="InterPro" id="IPR029033">
    <property type="entry name" value="His_PPase_superfam"/>
</dbReference>
<name>A0A7X8YH65_9VIBR</name>
<dbReference type="InterPro" id="IPR004449">
    <property type="entry name" value="SixA"/>
</dbReference>
<dbReference type="RefSeq" id="WP_168836358.1">
    <property type="nucleotide sequence ID" value="NZ_JABAIK010000008.1"/>
</dbReference>
<organism evidence="1 2">
    <name type="scientific">Vibrio agarilyticus</name>
    <dbReference type="NCBI Taxonomy" id="2726741"/>
    <lineage>
        <taxon>Bacteria</taxon>
        <taxon>Pseudomonadati</taxon>
        <taxon>Pseudomonadota</taxon>
        <taxon>Gammaproteobacteria</taxon>
        <taxon>Vibrionales</taxon>
        <taxon>Vibrionaceae</taxon>
        <taxon>Vibrio</taxon>
    </lineage>
</organism>
<proteinExistence type="predicted"/>
<dbReference type="EMBL" id="JABAIK010000008">
    <property type="protein sequence ID" value="NLS13270.1"/>
    <property type="molecule type" value="Genomic_DNA"/>
</dbReference>
<dbReference type="GO" id="GO:0101006">
    <property type="term" value="F:protein histidine phosphatase activity"/>
    <property type="evidence" value="ECO:0007669"/>
    <property type="project" value="InterPro"/>
</dbReference>
<comment type="caution">
    <text evidence="1">The sequence shown here is derived from an EMBL/GenBank/DDBJ whole genome shotgun (WGS) entry which is preliminary data.</text>
</comment>
<dbReference type="Pfam" id="PF00300">
    <property type="entry name" value="His_Phos_1"/>
    <property type="match status" value="1"/>
</dbReference>
<gene>
    <name evidence="1" type="primary">sixA</name>
    <name evidence="1" type="ORF">HGP28_10240</name>
</gene>